<dbReference type="EMBL" id="BAABEP010000049">
    <property type="protein sequence ID" value="GAA3749523.1"/>
    <property type="molecule type" value="Genomic_DNA"/>
</dbReference>
<keyword evidence="1" id="KW-0285">Flavoprotein</keyword>
<dbReference type="InterPro" id="IPR005025">
    <property type="entry name" value="FMN_Rdtase-like_dom"/>
</dbReference>
<sequence length="142" mass="15260">MLDTEAYGRGGVYPHEGARELRARVAAADGVVLATSVFHSSYSGLLKSALDHLEADAFENKPVALLANAGSERGATIACEHLRSVVKALSGWAVPMQVASSQADFDQETGQIKPGNVVRRCEIMCDELVKFIEAFSSLRVPR</sequence>
<dbReference type="SUPFAM" id="SSF52218">
    <property type="entry name" value="Flavoproteins"/>
    <property type="match status" value="1"/>
</dbReference>
<dbReference type="Proteomes" id="UP001499884">
    <property type="component" value="Unassembled WGS sequence"/>
</dbReference>
<evidence type="ECO:0000256" key="1">
    <source>
        <dbReference type="ARBA" id="ARBA00022630"/>
    </source>
</evidence>
<dbReference type="Gene3D" id="3.40.50.360">
    <property type="match status" value="1"/>
</dbReference>
<keyword evidence="3" id="KW-0560">Oxidoreductase</keyword>
<dbReference type="PANTHER" id="PTHR43408">
    <property type="entry name" value="FMN REDUCTASE (NADPH)"/>
    <property type="match status" value="1"/>
</dbReference>
<dbReference type="Pfam" id="PF03358">
    <property type="entry name" value="FMN_red"/>
    <property type="match status" value="1"/>
</dbReference>
<evidence type="ECO:0000256" key="2">
    <source>
        <dbReference type="ARBA" id="ARBA00022643"/>
    </source>
</evidence>
<keyword evidence="6" id="KW-1185">Reference proteome</keyword>
<dbReference type="InterPro" id="IPR051814">
    <property type="entry name" value="NAD(P)H-dep_FMN_reductase"/>
</dbReference>
<dbReference type="PANTHER" id="PTHR43408:SF2">
    <property type="entry name" value="FMN REDUCTASE (NADPH)"/>
    <property type="match status" value="1"/>
</dbReference>
<evidence type="ECO:0000313" key="6">
    <source>
        <dbReference type="Proteomes" id="UP001499884"/>
    </source>
</evidence>
<keyword evidence="2" id="KW-0288">FMN</keyword>
<gene>
    <name evidence="5" type="ORF">GCM10023082_51950</name>
</gene>
<organism evidence="5 6">
    <name type="scientific">Streptomyces tremellae</name>
    <dbReference type="NCBI Taxonomy" id="1124239"/>
    <lineage>
        <taxon>Bacteria</taxon>
        <taxon>Bacillati</taxon>
        <taxon>Actinomycetota</taxon>
        <taxon>Actinomycetes</taxon>
        <taxon>Kitasatosporales</taxon>
        <taxon>Streptomycetaceae</taxon>
        <taxon>Streptomyces</taxon>
    </lineage>
</organism>
<accession>A0ABP7FYS4</accession>
<dbReference type="InterPro" id="IPR029039">
    <property type="entry name" value="Flavoprotein-like_sf"/>
</dbReference>
<name>A0ABP7FYS4_9ACTN</name>
<feature type="domain" description="NADPH-dependent FMN reductase-like" evidence="4">
    <location>
        <begin position="12"/>
        <end position="103"/>
    </location>
</feature>
<reference evidence="6" key="1">
    <citation type="journal article" date="2019" name="Int. J. Syst. Evol. Microbiol.">
        <title>The Global Catalogue of Microorganisms (GCM) 10K type strain sequencing project: providing services to taxonomists for standard genome sequencing and annotation.</title>
        <authorList>
            <consortium name="The Broad Institute Genomics Platform"/>
            <consortium name="The Broad Institute Genome Sequencing Center for Infectious Disease"/>
            <person name="Wu L."/>
            <person name="Ma J."/>
        </authorList>
    </citation>
    <scope>NUCLEOTIDE SEQUENCE [LARGE SCALE GENOMIC DNA]</scope>
    <source>
        <strain evidence="6">JCM 30846</strain>
    </source>
</reference>
<evidence type="ECO:0000259" key="4">
    <source>
        <dbReference type="Pfam" id="PF03358"/>
    </source>
</evidence>
<protein>
    <recommendedName>
        <fullName evidence="4">NADPH-dependent FMN reductase-like domain-containing protein</fullName>
    </recommendedName>
</protein>
<evidence type="ECO:0000256" key="3">
    <source>
        <dbReference type="ARBA" id="ARBA00023002"/>
    </source>
</evidence>
<comment type="caution">
    <text evidence="5">The sequence shown here is derived from an EMBL/GenBank/DDBJ whole genome shotgun (WGS) entry which is preliminary data.</text>
</comment>
<proteinExistence type="predicted"/>
<evidence type="ECO:0000313" key="5">
    <source>
        <dbReference type="EMBL" id="GAA3749523.1"/>
    </source>
</evidence>